<dbReference type="PANTHER" id="PTHR22957">
    <property type="entry name" value="TBC1 DOMAIN FAMILY MEMBER GTPASE-ACTIVATING PROTEIN"/>
    <property type="match status" value="1"/>
</dbReference>
<dbReference type="SUPFAM" id="SSF47923">
    <property type="entry name" value="Ypt/Rab-GAP domain of gyp1p"/>
    <property type="match status" value="2"/>
</dbReference>
<dbReference type="AlphaFoldDB" id="A0A1R2C6T8"/>
<name>A0A1R2C6T8_9CILI</name>
<dbReference type="EMBL" id="MPUH01000260">
    <property type="protein sequence ID" value="OMJ84717.1"/>
    <property type="molecule type" value="Genomic_DNA"/>
</dbReference>
<organism evidence="2 3">
    <name type="scientific">Stentor coeruleus</name>
    <dbReference type="NCBI Taxonomy" id="5963"/>
    <lineage>
        <taxon>Eukaryota</taxon>
        <taxon>Sar</taxon>
        <taxon>Alveolata</taxon>
        <taxon>Ciliophora</taxon>
        <taxon>Postciliodesmatophora</taxon>
        <taxon>Heterotrichea</taxon>
        <taxon>Heterotrichida</taxon>
        <taxon>Stentoridae</taxon>
        <taxon>Stentor</taxon>
    </lineage>
</organism>
<proteinExistence type="predicted"/>
<dbReference type="OrthoDB" id="26371at2759"/>
<gene>
    <name evidence="2" type="ORF">SteCoe_14107</name>
</gene>
<dbReference type="Gene3D" id="1.10.472.80">
    <property type="entry name" value="Ypt/Rab-GAP domain of gyp1p, domain 3"/>
    <property type="match status" value="1"/>
</dbReference>
<dbReference type="PANTHER" id="PTHR22957:SF26">
    <property type="entry name" value="LD44506P"/>
    <property type="match status" value="1"/>
</dbReference>
<dbReference type="InterPro" id="IPR000195">
    <property type="entry name" value="Rab-GAP-TBC_dom"/>
</dbReference>
<dbReference type="Pfam" id="PF00566">
    <property type="entry name" value="RabGAP-TBC"/>
    <property type="match status" value="1"/>
</dbReference>
<dbReference type="PROSITE" id="PS50086">
    <property type="entry name" value="TBC_RABGAP"/>
    <property type="match status" value="1"/>
</dbReference>
<protein>
    <recommendedName>
        <fullName evidence="1">Rab-GAP TBC domain-containing protein</fullName>
    </recommendedName>
</protein>
<dbReference type="InterPro" id="IPR035969">
    <property type="entry name" value="Rab-GAP_TBC_sf"/>
</dbReference>
<comment type="caution">
    <text evidence="2">The sequence shown here is derived from an EMBL/GenBank/DDBJ whole genome shotgun (WGS) entry which is preliminary data.</text>
</comment>
<evidence type="ECO:0000313" key="2">
    <source>
        <dbReference type="EMBL" id="OMJ84717.1"/>
    </source>
</evidence>
<dbReference type="GO" id="GO:0005096">
    <property type="term" value="F:GTPase activator activity"/>
    <property type="evidence" value="ECO:0007669"/>
    <property type="project" value="TreeGrafter"/>
</dbReference>
<accession>A0A1R2C6T8</accession>
<sequence length="341" mass="39475">MAINPSRNGIVYSNDTYNSPLENNYSAKKEAQDVIQNILCQDIVDIIELKKVSWQGLECPMTRAQIWRLILGYENPDKQNRSEELQAKRAEYLEKLKSLQVSSRKVKPFKIILNSFPKHDLFKNKVVQNSLTQLIALISKDEKLKKKSTPSMVIPFFIVFLSEFYPVDLETLEVHDEGPQKSYISIVEADTYWCASIFLRTYLHKKKAQLCESVIKALEKFDSAVLFHMNVEGIRMSFLNRWVKYLFLKDFPLHICLRIFDELITNKNSKVLITKCSNDVLQNNFIVCLACALFSIFRNQILMSSGPQLEDIVARLPTESWGEIEILILVSQAYLYQSILD</sequence>
<keyword evidence="3" id="KW-1185">Reference proteome</keyword>
<dbReference type="Proteomes" id="UP000187209">
    <property type="component" value="Unassembled WGS sequence"/>
</dbReference>
<dbReference type="SMART" id="SM00164">
    <property type="entry name" value="TBC"/>
    <property type="match status" value="1"/>
</dbReference>
<reference evidence="2 3" key="1">
    <citation type="submission" date="2016-11" db="EMBL/GenBank/DDBJ databases">
        <title>The macronuclear genome of Stentor coeruleus: a giant cell with tiny introns.</title>
        <authorList>
            <person name="Slabodnick M."/>
            <person name="Ruby J.G."/>
            <person name="Reiff S.B."/>
            <person name="Swart E.C."/>
            <person name="Gosai S."/>
            <person name="Prabakaran S."/>
            <person name="Witkowska E."/>
            <person name="Larue G.E."/>
            <person name="Fisher S."/>
            <person name="Freeman R.M."/>
            <person name="Gunawardena J."/>
            <person name="Chu W."/>
            <person name="Stover N.A."/>
            <person name="Gregory B.D."/>
            <person name="Nowacki M."/>
            <person name="Derisi J."/>
            <person name="Roy S.W."/>
            <person name="Marshall W.F."/>
            <person name="Sood P."/>
        </authorList>
    </citation>
    <scope>NUCLEOTIDE SEQUENCE [LARGE SCALE GENOMIC DNA]</scope>
    <source>
        <strain evidence="2">WM001</strain>
    </source>
</reference>
<evidence type="ECO:0000313" key="3">
    <source>
        <dbReference type="Proteomes" id="UP000187209"/>
    </source>
</evidence>
<feature type="domain" description="Rab-GAP TBC" evidence="1">
    <location>
        <begin position="57"/>
        <end position="267"/>
    </location>
</feature>
<evidence type="ECO:0000259" key="1">
    <source>
        <dbReference type="PROSITE" id="PS50086"/>
    </source>
</evidence>